<evidence type="ECO:0000256" key="9">
    <source>
        <dbReference type="ARBA" id="ARBA00022989"/>
    </source>
</evidence>
<evidence type="ECO:0000256" key="1">
    <source>
        <dbReference type="ARBA" id="ARBA00004651"/>
    </source>
</evidence>
<dbReference type="EMBL" id="CP104694">
    <property type="protein sequence ID" value="UXI66587.1"/>
    <property type="molecule type" value="Genomic_DNA"/>
</dbReference>
<feature type="transmembrane region" description="Helical" evidence="12">
    <location>
        <begin position="127"/>
        <end position="145"/>
    </location>
</feature>
<feature type="transmembrane region" description="Helical" evidence="12">
    <location>
        <begin position="405"/>
        <end position="423"/>
    </location>
</feature>
<evidence type="ECO:0000256" key="11">
    <source>
        <dbReference type="ARBA" id="ARBA00023136"/>
    </source>
</evidence>
<evidence type="ECO:0000256" key="6">
    <source>
        <dbReference type="ARBA" id="ARBA00022692"/>
    </source>
</evidence>
<evidence type="ECO:0000256" key="4">
    <source>
        <dbReference type="ARBA" id="ARBA00022475"/>
    </source>
</evidence>
<evidence type="ECO:0000256" key="5">
    <source>
        <dbReference type="ARBA" id="ARBA00022617"/>
    </source>
</evidence>
<dbReference type="RefSeq" id="WP_261693571.1">
    <property type="nucleotide sequence ID" value="NZ_CP104694.1"/>
</dbReference>
<feature type="transmembrane region" description="Helical" evidence="12">
    <location>
        <begin position="12"/>
        <end position="38"/>
    </location>
</feature>
<dbReference type="PIRSF" id="PIRSF006446">
    <property type="entry name" value="Cyt_quinol_oxidase_1"/>
    <property type="match status" value="1"/>
</dbReference>
<comment type="similarity">
    <text evidence="2 12">Belongs to the cytochrome ubiquinol oxidase subunit 1 family.</text>
</comment>
<dbReference type="PANTHER" id="PTHR30365:SF14">
    <property type="entry name" value="CYTOCHROME BD MENAQUINOL OXIDASE SUBUNIT I-RELATED"/>
    <property type="match status" value="1"/>
</dbReference>
<dbReference type="Pfam" id="PF01654">
    <property type="entry name" value="Cyt_bd_oxida_I"/>
    <property type="match status" value="1"/>
</dbReference>
<keyword evidence="3 12" id="KW-0813">Transport</keyword>
<feature type="transmembrane region" description="Helical" evidence="12">
    <location>
        <begin position="319"/>
        <end position="343"/>
    </location>
</feature>
<feature type="transmembrane region" description="Helical" evidence="12">
    <location>
        <begin position="355"/>
        <end position="375"/>
    </location>
</feature>
<evidence type="ECO:0000313" key="13">
    <source>
        <dbReference type="EMBL" id="UXI66587.1"/>
    </source>
</evidence>
<gene>
    <name evidence="13" type="ORF">N4264_17770</name>
</gene>
<keyword evidence="11 12" id="KW-0472">Membrane</keyword>
<keyword evidence="7 12" id="KW-0479">Metal-binding</keyword>
<protein>
    <submittedName>
        <fullName evidence="13">Cytochrome ubiquinol oxidase subunit I</fullName>
    </submittedName>
</protein>
<accession>A0ABY6B9X7</accession>
<dbReference type="PANTHER" id="PTHR30365">
    <property type="entry name" value="CYTOCHROME D UBIQUINOL OXIDASE"/>
    <property type="match status" value="1"/>
</dbReference>
<evidence type="ECO:0000256" key="8">
    <source>
        <dbReference type="ARBA" id="ARBA00022982"/>
    </source>
</evidence>
<sequence>MDALQLARMEFALAAILHIVFPVITIGLAWFLVLFEILRRRHRTEHWTGLYRFWTRILAINFLAGIATGILLGHQFATLFRPFVEFAAPVLDPLRTAETPLLAVVEAACIGVMLMDGRRGVPAWLRAGATVVVAVMLTNAGYWILCANTFMQHPTGVAVVAGKLVPVDWNAILLNPLLPNRFAHVVLGALFTAALVLAGVGAWQWRRTGSASGRLSVKVSLLALALVVPAQVLTGHLSGLHVREHQPAKFAAIEALWETQHGAPLVLWAWPDQVRQRNMAALEIPRIGSLIFTHDWNGSVDGLDKIAPQNRPPLIPVFFGFRLMVLIGLWCAGLTCWGVWLLWRGRLRSSSRFSSALIYSAPLGFVATIAGWIVAECGRQPWTIVGLLRTADAATPTPPVMSHTLVAAVVATAIIGLTVYGNLRVLRKTEA</sequence>
<keyword evidence="5 12" id="KW-0349">Heme</keyword>
<keyword evidence="14" id="KW-1185">Reference proteome</keyword>
<evidence type="ECO:0000256" key="12">
    <source>
        <dbReference type="PIRNR" id="PIRNR006446"/>
    </source>
</evidence>
<reference evidence="13" key="1">
    <citation type="submission" date="2022-09" db="EMBL/GenBank/DDBJ databases">
        <title>Tahibacter sp. nov., isolated from a fresh water.</title>
        <authorList>
            <person name="Baek J.H."/>
            <person name="Lee J.K."/>
            <person name="Kim J.M."/>
            <person name="Jeon C.O."/>
        </authorList>
    </citation>
    <scope>NUCLEOTIDE SEQUENCE</scope>
    <source>
        <strain evidence="13">W38</strain>
    </source>
</reference>
<evidence type="ECO:0000313" key="14">
    <source>
        <dbReference type="Proteomes" id="UP001064632"/>
    </source>
</evidence>
<keyword evidence="4 12" id="KW-1003">Cell membrane</keyword>
<evidence type="ECO:0000256" key="2">
    <source>
        <dbReference type="ARBA" id="ARBA00009819"/>
    </source>
</evidence>
<keyword evidence="10 12" id="KW-0408">Iron</keyword>
<organism evidence="13 14">
    <name type="scientific">Tahibacter amnicola</name>
    <dbReference type="NCBI Taxonomy" id="2976241"/>
    <lineage>
        <taxon>Bacteria</taxon>
        <taxon>Pseudomonadati</taxon>
        <taxon>Pseudomonadota</taxon>
        <taxon>Gammaproteobacteria</taxon>
        <taxon>Lysobacterales</taxon>
        <taxon>Rhodanobacteraceae</taxon>
        <taxon>Tahibacter</taxon>
    </lineage>
</organism>
<comment type="subcellular location">
    <subcellularLocation>
        <location evidence="12">Cell inner membrane</location>
    </subcellularLocation>
    <subcellularLocation>
        <location evidence="1">Cell membrane</location>
        <topology evidence="1">Multi-pass membrane protein</topology>
    </subcellularLocation>
</comment>
<evidence type="ECO:0000256" key="3">
    <source>
        <dbReference type="ARBA" id="ARBA00022448"/>
    </source>
</evidence>
<keyword evidence="8 12" id="KW-0249">Electron transport</keyword>
<evidence type="ECO:0000256" key="10">
    <source>
        <dbReference type="ARBA" id="ARBA00023004"/>
    </source>
</evidence>
<feature type="transmembrane region" description="Helical" evidence="12">
    <location>
        <begin position="58"/>
        <end position="77"/>
    </location>
</feature>
<feature type="transmembrane region" description="Helical" evidence="12">
    <location>
        <begin position="97"/>
        <end position="115"/>
    </location>
</feature>
<evidence type="ECO:0000256" key="7">
    <source>
        <dbReference type="ARBA" id="ARBA00022723"/>
    </source>
</evidence>
<dbReference type="Proteomes" id="UP001064632">
    <property type="component" value="Chromosome"/>
</dbReference>
<name>A0ABY6B9X7_9GAMM</name>
<feature type="transmembrane region" description="Helical" evidence="12">
    <location>
        <begin position="215"/>
        <end position="233"/>
    </location>
</feature>
<feature type="transmembrane region" description="Helical" evidence="12">
    <location>
        <begin position="182"/>
        <end position="203"/>
    </location>
</feature>
<proteinExistence type="inferred from homology"/>
<keyword evidence="6 12" id="KW-0812">Transmembrane</keyword>
<keyword evidence="9 12" id="KW-1133">Transmembrane helix</keyword>
<dbReference type="InterPro" id="IPR002585">
    <property type="entry name" value="Cyt-d_ubiquinol_oxidase_su_1"/>
</dbReference>